<dbReference type="SUPFAM" id="SSF51735">
    <property type="entry name" value="NAD(P)-binding Rossmann-fold domains"/>
    <property type="match status" value="1"/>
</dbReference>
<proteinExistence type="inferred from homology"/>
<keyword evidence="6" id="KW-0472">Membrane</keyword>
<accession>A0A8H5F838</accession>
<feature type="transmembrane region" description="Helical" evidence="6">
    <location>
        <begin position="54"/>
        <end position="81"/>
    </location>
</feature>
<evidence type="ECO:0000313" key="7">
    <source>
        <dbReference type="EMBL" id="KAF5327265.1"/>
    </source>
</evidence>
<reference evidence="7 8" key="1">
    <citation type="journal article" date="2020" name="ISME J.">
        <title>Uncovering the hidden diversity of litter-decomposition mechanisms in mushroom-forming fungi.</title>
        <authorList>
            <person name="Floudas D."/>
            <person name="Bentzer J."/>
            <person name="Ahren D."/>
            <person name="Johansson T."/>
            <person name="Persson P."/>
            <person name="Tunlid A."/>
        </authorList>
    </citation>
    <scope>NUCLEOTIDE SEQUENCE [LARGE SCALE GENOMIC DNA]</scope>
    <source>
        <strain evidence="7 8">CBS 101986</strain>
    </source>
</reference>
<dbReference type="InterPro" id="IPR020904">
    <property type="entry name" value="Sc_DH/Rdtase_CS"/>
</dbReference>
<dbReference type="PANTHER" id="PTHR44196:SF1">
    <property type="entry name" value="DEHYDROGENASE_REDUCTASE SDR FAMILY MEMBER 7B"/>
    <property type="match status" value="1"/>
</dbReference>
<dbReference type="Gene3D" id="3.40.50.720">
    <property type="entry name" value="NAD(P)-binding Rossmann-like Domain"/>
    <property type="match status" value="1"/>
</dbReference>
<dbReference type="GO" id="GO:0016491">
    <property type="term" value="F:oxidoreductase activity"/>
    <property type="evidence" value="ECO:0007669"/>
    <property type="project" value="UniProtKB-KW"/>
</dbReference>
<feature type="region of interest" description="Disordered" evidence="5">
    <location>
        <begin position="1"/>
        <end position="20"/>
    </location>
</feature>
<comment type="function">
    <text evidence="4">Putative oxidoreductase.</text>
</comment>
<evidence type="ECO:0008006" key="9">
    <source>
        <dbReference type="Google" id="ProtNLM"/>
    </source>
</evidence>
<dbReference type="Proteomes" id="UP000567179">
    <property type="component" value="Unassembled WGS sequence"/>
</dbReference>
<protein>
    <recommendedName>
        <fullName evidence="9">NAD(P)-binding protein</fullName>
    </recommendedName>
</protein>
<keyword evidence="6" id="KW-0812">Transmembrane</keyword>
<keyword evidence="3" id="KW-0560">Oxidoreductase</keyword>
<dbReference type="Pfam" id="PF00106">
    <property type="entry name" value="adh_short"/>
    <property type="match status" value="1"/>
</dbReference>
<evidence type="ECO:0000256" key="3">
    <source>
        <dbReference type="ARBA" id="ARBA00023002"/>
    </source>
</evidence>
<dbReference type="OrthoDB" id="7289984at2759"/>
<name>A0A8H5F838_9AGAR</name>
<keyword evidence="6" id="KW-1133">Transmembrane helix</keyword>
<evidence type="ECO:0000256" key="5">
    <source>
        <dbReference type="SAM" id="MobiDB-lite"/>
    </source>
</evidence>
<dbReference type="PRINTS" id="PR00081">
    <property type="entry name" value="GDHRDH"/>
</dbReference>
<organism evidence="7 8">
    <name type="scientific">Psilocybe cf. subviscida</name>
    <dbReference type="NCBI Taxonomy" id="2480587"/>
    <lineage>
        <taxon>Eukaryota</taxon>
        <taxon>Fungi</taxon>
        <taxon>Dikarya</taxon>
        <taxon>Basidiomycota</taxon>
        <taxon>Agaricomycotina</taxon>
        <taxon>Agaricomycetes</taxon>
        <taxon>Agaricomycetidae</taxon>
        <taxon>Agaricales</taxon>
        <taxon>Agaricineae</taxon>
        <taxon>Strophariaceae</taxon>
        <taxon>Psilocybe</taxon>
    </lineage>
</organism>
<evidence type="ECO:0000256" key="6">
    <source>
        <dbReference type="SAM" id="Phobius"/>
    </source>
</evidence>
<evidence type="ECO:0000256" key="2">
    <source>
        <dbReference type="ARBA" id="ARBA00022857"/>
    </source>
</evidence>
<dbReference type="InterPro" id="IPR002347">
    <property type="entry name" value="SDR_fam"/>
</dbReference>
<sequence>MPQPDRKIKTKMPKAGGGAGFPATEPPEIHSHLHFSMRQIPTIGYTLQNMAMSLAAVAASAASFFVTTFFFLPLAVVRTVLARFPGGMLMGNRHAMTDVNKVILIVGASRGIGFNVLKQYADDPNAVIVAASRSVDSLRKAVIELGDTRATIQCAEIDLTASPKQLAQAIRVLDKQYGPFTHLFEVSGISNHLKDSQPWGLDVTTDMINVNVTGTVAAVITMYELMKERRYGKICVVGSVAGLYGPANMISYASTKAFINTFTTSLRVLALTASSTSSSSGVEVVTVQPGFIDTRMTKQMRNASQQSTVTKSEFASAEGMAKEMKKAVERGGVGVVSWPVRQSVIMYGLKSVNPICDEFGRWASMKLGMAGRKIT</sequence>
<keyword evidence="8" id="KW-1185">Reference proteome</keyword>
<keyword evidence="2" id="KW-0521">NADP</keyword>
<evidence type="ECO:0000256" key="1">
    <source>
        <dbReference type="ARBA" id="ARBA00006484"/>
    </source>
</evidence>
<dbReference type="GO" id="GO:0016020">
    <property type="term" value="C:membrane"/>
    <property type="evidence" value="ECO:0007669"/>
    <property type="project" value="TreeGrafter"/>
</dbReference>
<dbReference type="PROSITE" id="PS00061">
    <property type="entry name" value="ADH_SHORT"/>
    <property type="match status" value="1"/>
</dbReference>
<dbReference type="PANTHER" id="PTHR44196">
    <property type="entry name" value="DEHYDROGENASE/REDUCTASE SDR FAMILY MEMBER 7B"/>
    <property type="match status" value="1"/>
</dbReference>
<gene>
    <name evidence="7" type="ORF">D9619_003938</name>
</gene>
<comment type="similarity">
    <text evidence="1">Belongs to the short-chain dehydrogenases/reductases (SDR) family.</text>
</comment>
<dbReference type="InterPro" id="IPR036291">
    <property type="entry name" value="NAD(P)-bd_dom_sf"/>
</dbReference>
<evidence type="ECO:0000313" key="8">
    <source>
        <dbReference type="Proteomes" id="UP000567179"/>
    </source>
</evidence>
<evidence type="ECO:0000256" key="4">
    <source>
        <dbReference type="ARBA" id="ARBA00037096"/>
    </source>
</evidence>
<dbReference type="EMBL" id="JAACJJ010000014">
    <property type="protein sequence ID" value="KAF5327265.1"/>
    <property type="molecule type" value="Genomic_DNA"/>
</dbReference>
<dbReference type="AlphaFoldDB" id="A0A8H5F838"/>
<comment type="caution">
    <text evidence="7">The sequence shown here is derived from an EMBL/GenBank/DDBJ whole genome shotgun (WGS) entry which is preliminary data.</text>
</comment>